<evidence type="ECO:0000313" key="1">
    <source>
        <dbReference type="EMBL" id="CAI3980139.1"/>
    </source>
</evidence>
<evidence type="ECO:0000313" key="2">
    <source>
        <dbReference type="EMBL" id="CAL1133514.1"/>
    </source>
</evidence>
<dbReference type="Proteomes" id="UP001152797">
    <property type="component" value="Unassembled WGS sequence"/>
</dbReference>
<gene>
    <name evidence="1" type="ORF">C1SCF055_LOCUS8043</name>
</gene>
<dbReference type="AlphaFoldDB" id="A0A9P1BVB3"/>
<reference evidence="1" key="1">
    <citation type="submission" date="2022-10" db="EMBL/GenBank/DDBJ databases">
        <authorList>
            <person name="Chen Y."/>
            <person name="Dougan E. K."/>
            <person name="Chan C."/>
            <person name="Rhodes N."/>
            <person name="Thang M."/>
        </authorList>
    </citation>
    <scope>NUCLEOTIDE SEQUENCE</scope>
</reference>
<accession>A0A9P1BVB3</accession>
<organism evidence="1">
    <name type="scientific">Cladocopium goreaui</name>
    <dbReference type="NCBI Taxonomy" id="2562237"/>
    <lineage>
        <taxon>Eukaryota</taxon>
        <taxon>Sar</taxon>
        <taxon>Alveolata</taxon>
        <taxon>Dinophyceae</taxon>
        <taxon>Suessiales</taxon>
        <taxon>Symbiodiniaceae</taxon>
        <taxon>Cladocopium</taxon>
    </lineage>
</organism>
<proteinExistence type="predicted"/>
<protein>
    <submittedName>
        <fullName evidence="1">Uncharacterized protein</fullName>
    </submittedName>
</protein>
<dbReference type="EMBL" id="CAMXCT020000539">
    <property type="protein sequence ID" value="CAL1133514.1"/>
    <property type="molecule type" value="Genomic_DNA"/>
</dbReference>
<keyword evidence="3" id="KW-1185">Reference proteome</keyword>
<sequence length="112" mass="12993">MPYGMPWPAGVPDTSKYQYKVESQFLVESDWHRIDDTDDPRPEAVLIWLANNEVYLCGRKDILYGDSDIYYVKKHSIYMADGHWAACIEAYGVWECEDVVIHFQLVDDGQAQ</sequence>
<comment type="caution">
    <text evidence="1">The sequence shown here is derived from an EMBL/GenBank/DDBJ whole genome shotgun (WGS) entry which is preliminary data.</text>
</comment>
<name>A0A9P1BVB3_9DINO</name>
<reference evidence="2" key="2">
    <citation type="submission" date="2024-04" db="EMBL/GenBank/DDBJ databases">
        <authorList>
            <person name="Chen Y."/>
            <person name="Shah S."/>
            <person name="Dougan E. K."/>
            <person name="Thang M."/>
            <person name="Chan C."/>
        </authorList>
    </citation>
    <scope>NUCLEOTIDE SEQUENCE [LARGE SCALE GENOMIC DNA]</scope>
</reference>
<dbReference type="EMBL" id="CAMXCT030000539">
    <property type="protein sequence ID" value="CAL4767451.1"/>
    <property type="molecule type" value="Genomic_DNA"/>
</dbReference>
<dbReference type="EMBL" id="CAMXCT010000539">
    <property type="protein sequence ID" value="CAI3980139.1"/>
    <property type="molecule type" value="Genomic_DNA"/>
</dbReference>
<evidence type="ECO:0000313" key="3">
    <source>
        <dbReference type="Proteomes" id="UP001152797"/>
    </source>
</evidence>